<dbReference type="RefSeq" id="WP_203536250.1">
    <property type="nucleotide sequence ID" value="NZ_JAESND010000001.1"/>
</dbReference>
<evidence type="ECO:0000313" key="2">
    <source>
        <dbReference type="Proteomes" id="UP000809431"/>
    </source>
</evidence>
<evidence type="ECO:0000313" key="1">
    <source>
        <dbReference type="EMBL" id="MBM3114566.1"/>
    </source>
</evidence>
<sequence>MSVLISDAERTALEYLDPFDFKLYVLGLRWHMDYQTGIVGRARGISYQSLSEAVESHPEACSRAKAVKPTEKRLRCALERFERLGLVVRKHDPKHLVFSLPLATLADVRPKSEGQMKGRDEGLAASRASAAFARGEGHPSNRHERHTSEVGFLLSESSSSVESTMAGDKPVADEMMPVEEGNETLTALATMLRELGIPVSPRHAQLRNWASAAVSVDELRSAVATARKYKPAPEALPLAYLAKVLQTARSSNVVPLTTPSSPSGKPWFESWSGIQAKGEAFGLFEKDFAQPQLFREAVLQAAGVGRQAQRVAHVDAGGR</sequence>
<organism evidence="1 2">
    <name type="scientific">Jeongeupia naejangsanensis</name>
    <dbReference type="NCBI Taxonomy" id="613195"/>
    <lineage>
        <taxon>Bacteria</taxon>
        <taxon>Pseudomonadati</taxon>
        <taxon>Pseudomonadota</taxon>
        <taxon>Betaproteobacteria</taxon>
        <taxon>Neisseriales</taxon>
        <taxon>Chitinibacteraceae</taxon>
        <taxon>Jeongeupia</taxon>
    </lineage>
</organism>
<accession>A0ABS2BG36</accession>
<keyword evidence="2" id="KW-1185">Reference proteome</keyword>
<protein>
    <submittedName>
        <fullName evidence="1">Uncharacterized protein</fullName>
    </submittedName>
</protein>
<dbReference type="EMBL" id="JAESND010000001">
    <property type="protein sequence ID" value="MBM3114566.1"/>
    <property type="molecule type" value="Genomic_DNA"/>
</dbReference>
<name>A0ABS2BG36_9NEIS</name>
<comment type="caution">
    <text evidence="1">The sequence shown here is derived from an EMBL/GenBank/DDBJ whole genome shotgun (WGS) entry which is preliminary data.</text>
</comment>
<dbReference type="Proteomes" id="UP000809431">
    <property type="component" value="Unassembled WGS sequence"/>
</dbReference>
<reference evidence="1 2" key="1">
    <citation type="submission" date="2021-01" db="EMBL/GenBank/DDBJ databases">
        <title>Draft Genome Sequence and Polyhydroxyalkanoate Biosynthetic Potential of Jeongeupia naejangsanensis Type Strain DSM 24253.</title>
        <authorList>
            <person name="Turrini P."/>
            <person name="Artuso I."/>
            <person name="Lugli G.A."/>
            <person name="Frangipani E."/>
            <person name="Ventura M."/>
            <person name="Visca P."/>
        </authorList>
    </citation>
    <scope>NUCLEOTIDE SEQUENCE [LARGE SCALE GENOMIC DNA]</scope>
    <source>
        <strain evidence="1 2">DSM 24253</strain>
    </source>
</reference>
<gene>
    <name evidence="1" type="ORF">JMJ54_01880</name>
</gene>
<proteinExistence type="predicted"/>